<keyword evidence="2" id="KW-1185">Reference proteome</keyword>
<evidence type="ECO:0000313" key="2">
    <source>
        <dbReference type="Proteomes" id="UP001596002"/>
    </source>
</evidence>
<sequence>MACSLVDRCHEVKQVLQQNALEKLLCAKTFLQASVDQKLIYAIRYLETELKMHQEVRTLWPYLLAIPNRKEANLFCQMYQCELGQLGEVVQSRIDRLSNSLKVIQDKMVPAASPSLFWSMMRNQLLEKVGLEAREIITKYESAGGQVFFNY</sequence>
<name>A0ABV9Q430_9BACL</name>
<dbReference type="EMBL" id="JBHSHC010000096">
    <property type="protein sequence ID" value="MFC4768017.1"/>
    <property type="molecule type" value="Genomic_DNA"/>
</dbReference>
<proteinExistence type="predicted"/>
<evidence type="ECO:0000313" key="1">
    <source>
        <dbReference type="EMBL" id="MFC4768017.1"/>
    </source>
</evidence>
<protein>
    <submittedName>
        <fullName evidence="1">Uncharacterized protein</fullName>
    </submittedName>
</protein>
<dbReference type="RefSeq" id="WP_380025939.1">
    <property type="nucleotide sequence ID" value="NZ_JBHSHC010000096.1"/>
</dbReference>
<comment type="caution">
    <text evidence="1">The sequence shown here is derived from an EMBL/GenBank/DDBJ whole genome shotgun (WGS) entry which is preliminary data.</text>
</comment>
<dbReference type="Proteomes" id="UP001596002">
    <property type="component" value="Unassembled WGS sequence"/>
</dbReference>
<gene>
    <name evidence="1" type="ORF">ACFO8Q_11715</name>
</gene>
<organism evidence="1 2">
    <name type="scientific">Effusibacillus consociatus</name>
    <dbReference type="NCBI Taxonomy" id="1117041"/>
    <lineage>
        <taxon>Bacteria</taxon>
        <taxon>Bacillati</taxon>
        <taxon>Bacillota</taxon>
        <taxon>Bacilli</taxon>
        <taxon>Bacillales</taxon>
        <taxon>Alicyclobacillaceae</taxon>
        <taxon>Effusibacillus</taxon>
    </lineage>
</organism>
<reference evidence="2" key="1">
    <citation type="journal article" date="2019" name="Int. J. Syst. Evol. Microbiol.">
        <title>The Global Catalogue of Microorganisms (GCM) 10K type strain sequencing project: providing services to taxonomists for standard genome sequencing and annotation.</title>
        <authorList>
            <consortium name="The Broad Institute Genomics Platform"/>
            <consortium name="The Broad Institute Genome Sequencing Center for Infectious Disease"/>
            <person name="Wu L."/>
            <person name="Ma J."/>
        </authorList>
    </citation>
    <scope>NUCLEOTIDE SEQUENCE [LARGE SCALE GENOMIC DNA]</scope>
    <source>
        <strain evidence="2">WYCCWR 12678</strain>
    </source>
</reference>
<accession>A0ABV9Q430</accession>